<name>A0A0E9SRB9_ANGAN</name>
<sequence length="42" mass="4837">MLCRFVVDINKNVCLWTQQTWLTALAAMNPQPAFDPRLLFGI</sequence>
<evidence type="ECO:0000313" key="1">
    <source>
        <dbReference type="EMBL" id="JAH43841.1"/>
    </source>
</evidence>
<dbReference type="EMBL" id="GBXM01064736">
    <property type="protein sequence ID" value="JAH43841.1"/>
    <property type="molecule type" value="Transcribed_RNA"/>
</dbReference>
<dbReference type="AlphaFoldDB" id="A0A0E9SRB9"/>
<protein>
    <submittedName>
        <fullName evidence="1">Uncharacterized protein</fullName>
    </submittedName>
</protein>
<organism evidence="1">
    <name type="scientific">Anguilla anguilla</name>
    <name type="common">European freshwater eel</name>
    <name type="synonym">Muraena anguilla</name>
    <dbReference type="NCBI Taxonomy" id="7936"/>
    <lineage>
        <taxon>Eukaryota</taxon>
        <taxon>Metazoa</taxon>
        <taxon>Chordata</taxon>
        <taxon>Craniata</taxon>
        <taxon>Vertebrata</taxon>
        <taxon>Euteleostomi</taxon>
        <taxon>Actinopterygii</taxon>
        <taxon>Neopterygii</taxon>
        <taxon>Teleostei</taxon>
        <taxon>Anguilliformes</taxon>
        <taxon>Anguillidae</taxon>
        <taxon>Anguilla</taxon>
    </lineage>
</organism>
<reference evidence="1" key="1">
    <citation type="submission" date="2014-11" db="EMBL/GenBank/DDBJ databases">
        <authorList>
            <person name="Amaro Gonzalez C."/>
        </authorList>
    </citation>
    <scope>NUCLEOTIDE SEQUENCE</scope>
</reference>
<accession>A0A0E9SRB9</accession>
<proteinExistence type="predicted"/>
<reference evidence="1" key="2">
    <citation type="journal article" date="2015" name="Fish Shellfish Immunol.">
        <title>Early steps in the European eel (Anguilla anguilla)-Vibrio vulnificus interaction in the gills: Role of the RtxA13 toxin.</title>
        <authorList>
            <person name="Callol A."/>
            <person name="Pajuelo D."/>
            <person name="Ebbesson L."/>
            <person name="Teles M."/>
            <person name="MacKenzie S."/>
            <person name="Amaro C."/>
        </authorList>
    </citation>
    <scope>NUCLEOTIDE SEQUENCE</scope>
</reference>